<accession>A0ABV0KRF6</accession>
<reference evidence="1 2" key="1">
    <citation type="submission" date="2022-04" db="EMBL/GenBank/DDBJ databases">
        <title>Positive selection, recombination, and allopatry shape intraspecific diversity of widespread and dominant cyanobacteria.</title>
        <authorList>
            <person name="Wei J."/>
            <person name="Shu W."/>
            <person name="Hu C."/>
        </authorList>
    </citation>
    <scope>NUCLEOTIDE SEQUENCE [LARGE SCALE GENOMIC DNA]</scope>
    <source>
        <strain evidence="1 2">AS-A4</strain>
    </source>
</reference>
<proteinExistence type="predicted"/>
<keyword evidence="2" id="KW-1185">Reference proteome</keyword>
<gene>
    <name evidence="1" type="ORF">NDI38_25950</name>
</gene>
<sequence length="65" mass="7189">MTCRDTLFPSPEAQTGKHFSKIDAVVTGRDIIVTASLPTRYSVVTRSLQALHPSFHRRYTLVTGG</sequence>
<evidence type="ECO:0000313" key="2">
    <source>
        <dbReference type="Proteomes" id="UP001476950"/>
    </source>
</evidence>
<dbReference type="Proteomes" id="UP001476950">
    <property type="component" value="Unassembled WGS sequence"/>
</dbReference>
<dbReference type="RefSeq" id="WP_190448561.1">
    <property type="nucleotide sequence ID" value="NZ_JAMPLM010000045.1"/>
</dbReference>
<comment type="caution">
    <text evidence="1">The sequence shown here is derived from an EMBL/GenBank/DDBJ whole genome shotgun (WGS) entry which is preliminary data.</text>
</comment>
<protein>
    <submittedName>
        <fullName evidence="1">Uncharacterized protein</fullName>
    </submittedName>
</protein>
<dbReference type="EMBL" id="JAMPLM010000045">
    <property type="protein sequence ID" value="MEP1061819.1"/>
    <property type="molecule type" value="Genomic_DNA"/>
</dbReference>
<evidence type="ECO:0000313" key="1">
    <source>
        <dbReference type="EMBL" id="MEP1061819.1"/>
    </source>
</evidence>
<name>A0ABV0KRF6_9CYAN</name>
<organism evidence="1 2">
    <name type="scientific">Stenomitos frigidus AS-A4</name>
    <dbReference type="NCBI Taxonomy" id="2933935"/>
    <lineage>
        <taxon>Bacteria</taxon>
        <taxon>Bacillati</taxon>
        <taxon>Cyanobacteriota</taxon>
        <taxon>Cyanophyceae</taxon>
        <taxon>Leptolyngbyales</taxon>
        <taxon>Leptolyngbyaceae</taxon>
        <taxon>Stenomitos</taxon>
    </lineage>
</organism>